<feature type="transmembrane region" description="Helical" evidence="11">
    <location>
        <begin position="27"/>
        <end position="47"/>
    </location>
</feature>
<keyword evidence="3" id="KW-1003">Cell membrane</keyword>
<keyword evidence="13" id="KW-1185">Reference proteome</keyword>
<dbReference type="PANTHER" id="PTHR30561:SF0">
    <property type="entry name" value="GUANIDINIUM EXPORTER"/>
    <property type="match status" value="1"/>
</dbReference>
<dbReference type="SUPFAM" id="SSF103481">
    <property type="entry name" value="Multidrug resistance efflux transporter EmrE"/>
    <property type="match status" value="1"/>
</dbReference>
<feature type="transmembrane region" description="Helical" evidence="11">
    <location>
        <begin position="84"/>
        <end position="102"/>
    </location>
</feature>
<dbReference type="Pfam" id="PF00893">
    <property type="entry name" value="Multi_Drug_Res"/>
    <property type="match status" value="1"/>
</dbReference>
<dbReference type="FunFam" id="1.10.3730.20:FF:000001">
    <property type="entry name" value="Quaternary ammonium compound resistance transporter SugE"/>
    <property type="match status" value="1"/>
</dbReference>
<evidence type="ECO:0000256" key="7">
    <source>
        <dbReference type="ARBA" id="ARBA00023136"/>
    </source>
</evidence>
<evidence type="ECO:0000256" key="11">
    <source>
        <dbReference type="SAM" id="Phobius"/>
    </source>
</evidence>
<dbReference type="NCBIfam" id="NF008512">
    <property type="entry name" value="PRK11431.1"/>
    <property type="match status" value="1"/>
</dbReference>
<reference evidence="12 13" key="1">
    <citation type="submission" date="2016-11" db="EMBL/GenBank/DDBJ databases">
        <title>Rahnella oryzae sp. nov., isolated from rice root.</title>
        <authorList>
            <person name="Zhang X.-X."/>
            <person name="Zhang J."/>
        </authorList>
    </citation>
    <scope>NUCLEOTIDE SEQUENCE [LARGE SCALE GENOMIC DNA]</scope>
    <source>
        <strain evidence="12 13">J11-6</strain>
    </source>
</reference>
<feature type="transmembrane region" description="Helical" evidence="11">
    <location>
        <begin position="59"/>
        <end position="78"/>
    </location>
</feature>
<keyword evidence="5 10" id="KW-0812">Transmembrane</keyword>
<keyword evidence="7 11" id="KW-0472">Membrane</keyword>
<evidence type="ECO:0000256" key="8">
    <source>
        <dbReference type="ARBA" id="ARBA00038151"/>
    </source>
</evidence>
<keyword evidence="4" id="KW-0997">Cell inner membrane</keyword>
<protein>
    <recommendedName>
        <fullName evidence="9">Guanidinium exporter</fullName>
    </recommendedName>
</protein>
<dbReference type="RefSeq" id="WP_076943078.1">
    <property type="nucleotide sequence ID" value="NZ_MOXD01000008.1"/>
</dbReference>
<dbReference type="PANTHER" id="PTHR30561">
    <property type="entry name" value="SMR FAMILY PROTON-DEPENDENT DRUG EFFLUX TRANSPORTER SUGE"/>
    <property type="match status" value="1"/>
</dbReference>
<comment type="caution">
    <text evidence="12">The sequence shown here is derived from an EMBL/GenBank/DDBJ whole genome shotgun (WGS) entry which is preliminary data.</text>
</comment>
<evidence type="ECO:0000313" key="13">
    <source>
        <dbReference type="Proteomes" id="UP000216021"/>
    </source>
</evidence>
<dbReference type="GO" id="GO:0005886">
    <property type="term" value="C:plasma membrane"/>
    <property type="evidence" value="ECO:0007669"/>
    <property type="project" value="UniProtKB-SubCell"/>
</dbReference>
<evidence type="ECO:0000256" key="10">
    <source>
        <dbReference type="RuleBase" id="RU003942"/>
    </source>
</evidence>
<dbReference type="EMBL" id="MOXD01000008">
    <property type="protein sequence ID" value="OMQ21451.1"/>
    <property type="molecule type" value="Genomic_DNA"/>
</dbReference>
<sequence length="105" mass="11018">MAWIILIFAGLLEVVWAIGLKYTHGFTRLTPSIITVAAMVVSMILLANAMKTLPAGTAYAVWTGIGAVGAAVMGMVLLGESTNIMRILSLCLIVAGILGLKFSSH</sequence>
<evidence type="ECO:0000256" key="4">
    <source>
        <dbReference type="ARBA" id="ARBA00022519"/>
    </source>
</evidence>
<comment type="subcellular location">
    <subcellularLocation>
        <location evidence="1 10">Cell membrane</location>
        <topology evidence="1 10">Multi-pass membrane protein</topology>
    </subcellularLocation>
</comment>
<evidence type="ECO:0000256" key="9">
    <source>
        <dbReference type="ARBA" id="ARBA00039168"/>
    </source>
</evidence>
<keyword evidence="6 11" id="KW-1133">Transmembrane helix</keyword>
<dbReference type="InterPro" id="IPR000390">
    <property type="entry name" value="Small_drug/metabolite_transptr"/>
</dbReference>
<accession>A0A1S8CHK0</accession>
<dbReference type="Gene3D" id="1.10.3730.20">
    <property type="match status" value="1"/>
</dbReference>
<organism evidence="12 13">
    <name type="scientific">Serratia oryzae</name>
    <dbReference type="NCBI Taxonomy" id="2034155"/>
    <lineage>
        <taxon>Bacteria</taxon>
        <taxon>Pseudomonadati</taxon>
        <taxon>Pseudomonadota</taxon>
        <taxon>Gammaproteobacteria</taxon>
        <taxon>Enterobacterales</taxon>
        <taxon>Yersiniaceae</taxon>
        <taxon>Serratia</taxon>
    </lineage>
</organism>
<evidence type="ECO:0000256" key="2">
    <source>
        <dbReference type="ARBA" id="ARBA00022448"/>
    </source>
</evidence>
<evidence type="ECO:0000313" key="12">
    <source>
        <dbReference type="EMBL" id="OMQ21451.1"/>
    </source>
</evidence>
<dbReference type="InterPro" id="IPR045324">
    <property type="entry name" value="Small_multidrug_res"/>
</dbReference>
<comment type="similarity">
    <text evidence="8">Belongs to the drug/metabolite transporter (DMT) superfamily. Small multidrug resistance (SMR) (TC 2.A.7.1) family. Gdx/SugE subfamily.</text>
</comment>
<dbReference type="GO" id="GO:1990961">
    <property type="term" value="P:xenobiotic detoxification by transmembrane export across the plasma membrane"/>
    <property type="evidence" value="ECO:0007669"/>
    <property type="project" value="UniProtKB-ARBA"/>
</dbReference>
<dbReference type="InterPro" id="IPR037185">
    <property type="entry name" value="EmrE-like"/>
</dbReference>
<dbReference type="OrthoDB" id="9808638at2"/>
<gene>
    <name evidence="12" type="ORF">BMI79_15335</name>
</gene>
<evidence type="ECO:0000256" key="6">
    <source>
        <dbReference type="ARBA" id="ARBA00022989"/>
    </source>
</evidence>
<evidence type="ECO:0000256" key="3">
    <source>
        <dbReference type="ARBA" id="ARBA00022475"/>
    </source>
</evidence>
<proteinExistence type="inferred from homology"/>
<dbReference type="GO" id="GO:0022857">
    <property type="term" value="F:transmembrane transporter activity"/>
    <property type="evidence" value="ECO:0007669"/>
    <property type="project" value="InterPro"/>
</dbReference>
<evidence type="ECO:0000256" key="5">
    <source>
        <dbReference type="ARBA" id="ARBA00022692"/>
    </source>
</evidence>
<dbReference type="AlphaFoldDB" id="A0A1S8CHK0"/>
<evidence type="ECO:0000256" key="1">
    <source>
        <dbReference type="ARBA" id="ARBA00004651"/>
    </source>
</evidence>
<dbReference type="STRING" id="2034155.BMI79_15335"/>
<name>A0A1S8CHK0_9GAMM</name>
<dbReference type="Proteomes" id="UP000216021">
    <property type="component" value="Unassembled WGS sequence"/>
</dbReference>
<keyword evidence="2" id="KW-0813">Transport</keyword>